<dbReference type="EMBL" id="CAUYUJ010015143">
    <property type="protein sequence ID" value="CAK0850385.1"/>
    <property type="molecule type" value="Genomic_DNA"/>
</dbReference>
<name>A0ABN9TVT5_9DINO</name>
<protein>
    <submittedName>
        <fullName evidence="2">Uncharacterized protein</fullName>
    </submittedName>
</protein>
<keyword evidence="3" id="KW-1185">Reference proteome</keyword>
<evidence type="ECO:0000256" key="1">
    <source>
        <dbReference type="SAM" id="MobiDB-lite"/>
    </source>
</evidence>
<comment type="caution">
    <text evidence="2">The sequence shown here is derived from an EMBL/GenBank/DDBJ whole genome shotgun (WGS) entry which is preliminary data.</text>
</comment>
<reference evidence="2" key="1">
    <citation type="submission" date="2023-10" db="EMBL/GenBank/DDBJ databases">
        <authorList>
            <person name="Chen Y."/>
            <person name="Shah S."/>
            <person name="Dougan E. K."/>
            <person name="Thang M."/>
            <person name="Chan C."/>
        </authorList>
    </citation>
    <scope>NUCLEOTIDE SEQUENCE [LARGE SCALE GENOMIC DNA]</scope>
</reference>
<accession>A0ABN9TVT5</accession>
<proteinExistence type="predicted"/>
<sequence length="79" mass="9067">DRDGGRPPQWRGRHDACWCLLPSAPWRAPWAGRRVLLAGERRCAPAQRLADRGQRPVLQRPRVDRGDARLGLLRQPGRR</sequence>
<feature type="region of interest" description="Disordered" evidence="1">
    <location>
        <begin position="48"/>
        <end position="79"/>
    </location>
</feature>
<gene>
    <name evidence="2" type="ORF">PCOR1329_LOCUS42807</name>
</gene>
<feature type="non-terminal residue" evidence="2">
    <location>
        <position position="1"/>
    </location>
</feature>
<evidence type="ECO:0000313" key="2">
    <source>
        <dbReference type="EMBL" id="CAK0850385.1"/>
    </source>
</evidence>
<evidence type="ECO:0000313" key="3">
    <source>
        <dbReference type="Proteomes" id="UP001189429"/>
    </source>
</evidence>
<feature type="non-terminal residue" evidence="2">
    <location>
        <position position="79"/>
    </location>
</feature>
<organism evidence="2 3">
    <name type="scientific">Prorocentrum cordatum</name>
    <dbReference type="NCBI Taxonomy" id="2364126"/>
    <lineage>
        <taxon>Eukaryota</taxon>
        <taxon>Sar</taxon>
        <taxon>Alveolata</taxon>
        <taxon>Dinophyceae</taxon>
        <taxon>Prorocentrales</taxon>
        <taxon>Prorocentraceae</taxon>
        <taxon>Prorocentrum</taxon>
    </lineage>
</organism>
<dbReference type="Proteomes" id="UP001189429">
    <property type="component" value="Unassembled WGS sequence"/>
</dbReference>